<evidence type="ECO:0000256" key="17">
    <source>
        <dbReference type="SAM" id="Phobius"/>
    </source>
</evidence>
<dbReference type="PRINTS" id="PR00237">
    <property type="entry name" value="GPCRRHODOPSN"/>
</dbReference>
<feature type="transmembrane region" description="Helical" evidence="17">
    <location>
        <begin position="1033"/>
        <end position="1052"/>
    </location>
</feature>
<dbReference type="SUPFAM" id="SSF81321">
    <property type="entry name" value="Family A G protein-coupled receptor-like"/>
    <property type="match status" value="1"/>
</dbReference>
<comment type="cofactor">
    <cofactor evidence="1">
        <name>Zn(2+)</name>
        <dbReference type="ChEBI" id="CHEBI:29105"/>
    </cofactor>
</comment>
<evidence type="ECO:0000259" key="18">
    <source>
        <dbReference type="PROSITE" id="PS50262"/>
    </source>
</evidence>
<evidence type="ECO:0000256" key="13">
    <source>
        <dbReference type="ARBA" id="ARBA00022991"/>
    </source>
</evidence>
<dbReference type="GO" id="GO:0007602">
    <property type="term" value="P:phototransduction"/>
    <property type="evidence" value="ECO:0007669"/>
    <property type="project" value="UniProtKB-KW"/>
</dbReference>
<evidence type="ECO:0000256" key="11">
    <source>
        <dbReference type="ARBA" id="ARBA00022925"/>
    </source>
</evidence>
<dbReference type="Gene3D" id="1.20.1070.10">
    <property type="entry name" value="Rhodopsin 7-helix transmembrane proteins"/>
    <property type="match status" value="1"/>
</dbReference>
<evidence type="ECO:0000256" key="15">
    <source>
        <dbReference type="ARBA" id="ARBA00023180"/>
    </source>
</evidence>
<dbReference type="InterPro" id="IPR017850">
    <property type="entry name" value="Alkaline_phosphatase_core_sf"/>
</dbReference>
<organism evidence="19 20">
    <name type="scientific">Polypterus senegalus</name>
    <name type="common">Senegal bichir</name>
    <dbReference type="NCBI Taxonomy" id="55291"/>
    <lineage>
        <taxon>Eukaryota</taxon>
        <taxon>Metazoa</taxon>
        <taxon>Chordata</taxon>
        <taxon>Craniata</taxon>
        <taxon>Vertebrata</taxon>
        <taxon>Euteleostomi</taxon>
        <taxon>Actinopterygii</taxon>
        <taxon>Polypteriformes</taxon>
        <taxon>Polypteridae</taxon>
        <taxon>Polypterus</taxon>
    </lineage>
</organism>
<sequence>MGKKTGKKSGNIPKKQTLTEAKMIWTYLTGSEEDRALIEAGKARAIQQQQEGCQISDPPDYLSERGTCQLSPEVGAEKMAETPGTVLSYFAEACIWNPDSETEVYLSPGQDGHCNDRYSQSRDLQGRSPFTENSHVDYPGAGWVSRKCETVSPDQEETCRFAETDHVISLEGSLEGEGQPQSIGDVIYSLTDPSSPKGEASEAAPNLNKSKEERDVTKCSADKLKKADHSWPVAATRFYTDSKSQDPLHDPAEHVPGGDVLIGSRPEGKASEKNSLPLTEVNNSLELRDLEKLLEPVYDLLYRLKDVKKQMEELGATAEAPLEAIWDYLRRFGREAPVMLDVAVQDHPILQLEDTCNFSIMLLNIQEVTALWQFLICLYLPTRAFSLNGQQSILLVSFDGFRWDYIHRVPMPHFQALLAHGVYVTRVENAYITKTFPNHYTLVTGLHAESHGVVANEMYDPSINKTFSTGSSDVYESVWWDEAFPIWVTNQNEGHRSGAAMWPGSDVKIHDVYPSYYMPYNLSVPFTTRVDQLLGWFSGKDYINLGLLYWEEPDEMGHTLGPDSPDMDKVIEDIDLKLGYVMEQLQKAKLMDNVNIIVTSDHGMAQLSPDRVIVLDDILDREMYTLVDKSPVAAILPKEGRFDDVYNALVNANLSMTVYKKTDIPERLHYKHNDRIQPIILEAKEGWTIVQNRSEHRMLGNHGYDNTFPSMQPLLVAHGPAFKKNYTKQSMKSVDLYPLMCHILGINPKPHNGSLANVQDLLADSKPTSEPPQPEDSSYALLLGALLGSILSVIGNGAVLTVAVLKSSRLKPAELLSVNLAVTDLGMALTMYPLAIASAWSHGWLGGDSSCVYYSLAGFLFGVASITTLAVMAVVRLSLTSTSSVTTNKLNQKKILHAIAFIWLYALFWAVLPLCGWGKYGPEPFGISCSILWAAAHESRNQSSFIVVIFMLCIILPTIILVHCYSLIAWKHHKAYKAMKNREQIPNAGKLDRQLTLMAVLVTAGFLICWTPYAVVSFWSMFYSSTNIPPEMSLLPCLFAKSSTVYNPFIYYKFSKTFRKEVRDLKRYCQCCLKVTDSGNPSGKQPTVRRMEKNVVDIRPVSIDNNKSNQEMEGALELSNGTFC</sequence>
<comment type="caution">
    <text evidence="19">The sequence shown here is derived from an EMBL/GenBank/DDBJ whole genome shotgun (WGS) entry which is preliminary data.</text>
</comment>
<keyword evidence="13" id="KW-0157">Chromophore</keyword>
<feature type="transmembrane region" description="Helical" evidence="17">
    <location>
        <begin position="779"/>
        <end position="805"/>
    </location>
</feature>
<keyword evidence="9" id="KW-0378">Hydrolase</keyword>
<evidence type="ECO:0000313" key="20">
    <source>
        <dbReference type="Proteomes" id="UP000886611"/>
    </source>
</evidence>
<dbReference type="PANTHER" id="PTHR10151:SF125">
    <property type="entry name" value="ECTONUCLEOTIDE PYROPHOSPHATASE_PHOSPHODIESTERASE FAMILY MEMBER 5"/>
    <property type="match status" value="1"/>
</dbReference>
<keyword evidence="12 17" id="KW-1133">Transmembrane helix</keyword>
<reference evidence="19 20" key="1">
    <citation type="journal article" date="2021" name="Cell">
        <title>Tracing the genetic footprints of vertebrate landing in non-teleost ray-finned fishes.</title>
        <authorList>
            <person name="Bi X."/>
            <person name="Wang K."/>
            <person name="Yang L."/>
            <person name="Pan H."/>
            <person name="Jiang H."/>
            <person name="Wei Q."/>
            <person name="Fang M."/>
            <person name="Yu H."/>
            <person name="Zhu C."/>
            <person name="Cai Y."/>
            <person name="He Y."/>
            <person name="Gan X."/>
            <person name="Zeng H."/>
            <person name="Yu D."/>
            <person name="Zhu Y."/>
            <person name="Jiang H."/>
            <person name="Qiu Q."/>
            <person name="Yang H."/>
            <person name="Zhang Y.E."/>
            <person name="Wang W."/>
            <person name="Zhu M."/>
            <person name="He S."/>
            <person name="Zhang G."/>
        </authorList>
    </citation>
    <scope>NUCLEOTIDE SEQUENCE [LARGE SCALE GENOMIC DNA]</scope>
    <source>
        <strain evidence="19">Bchr_013</strain>
    </source>
</reference>
<dbReference type="PROSITE" id="PS00238">
    <property type="entry name" value="OPSIN"/>
    <property type="match status" value="1"/>
</dbReference>
<protein>
    <submittedName>
        <fullName evidence="19">ENPP5 phosphodiesterase</fullName>
    </submittedName>
</protein>
<dbReference type="EMBL" id="JAATIS010000485">
    <property type="protein sequence ID" value="KAG2467944.1"/>
    <property type="molecule type" value="Genomic_DNA"/>
</dbReference>
<name>A0A8X7XHU1_POLSE</name>
<keyword evidence="20" id="KW-1185">Reference proteome</keyword>
<comment type="similarity">
    <text evidence="3">Belongs to the nucleotide pyrophosphatase/phosphodiesterase family.</text>
</comment>
<dbReference type="InterPro" id="IPR017452">
    <property type="entry name" value="GPCR_Rhodpsn_7TM"/>
</dbReference>
<feature type="non-terminal residue" evidence="19">
    <location>
        <position position="1"/>
    </location>
</feature>
<evidence type="ECO:0000256" key="8">
    <source>
        <dbReference type="ARBA" id="ARBA00022729"/>
    </source>
</evidence>
<keyword evidence="7" id="KW-0479">Metal-binding</keyword>
<evidence type="ECO:0000256" key="6">
    <source>
        <dbReference type="ARBA" id="ARBA00022692"/>
    </source>
</evidence>
<proteinExistence type="inferred from homology"/>
<feature type="transmembrane region" description="Helical" evidence="17">
    <location>
        <begin position="852"/>
        <end position="875"/>
    </location>
</feature>
<keyword evidence="6 17" id="KW-0812">Transmembrane</keyword>
<evidence type="ECO:0000256" key="3">
    <source>
        <dbReference type="ARBA" id="ARBA00010594"/>
    </source>
</evidence>
<keyword evidence="4" id="KW-0600">Photoreceptor protein</keyword>
<evidence type="ECO:0000313" key="19">
    <source>
        <dbReference type="EMBL" id="KAG2467944.1"/>
    </source>
</evidence>
<dbReference type="SUPFAM" id="SSF53649">
    <property type="entry name" value="Alkaline phosphatase-like"/>
    <property type="match status" value="1"/>
</dbReference>
<feature type="non-terminal residue" evidence="19">
    <location>
        <position position="1124"/>
    </location>
</feature>
<dbReference type="CDD" id="cd16018">
    <property type="entry name" value="Enpp"/>
    <property type="match status" value="1"/>
</dbReference>
<dbReference type="InterPro" id="IPR000276">
    <property type="entry name" value="GPCR_Rhodpsn"/>
</dbReference>
<evidence type="ECO:0000256" key="2">
    <source>
        <dbReference type="ARBA" id="ARBA00004167"/>
    </source>
</evidence>
<dbReference type="Gene3D" id="3.30.1360.180">
    <property type="match status" value="1"/>
</dbReference>
<dbReference type="PROSITE" id="PS50262">
    <property type="entry name" value="G_PROTEIN_RECEP_F1_2"/>
    <property type="match status" value="1"/>
</dbReference>
<dbReference type="Proteomes" id="UP000886611">
    <property type="component" value="Unassembled WGS sequence"/>
</dbReference>
<dbReference type="Pfam" id="PF01663">
    <property type="entry name" value="Phosphodiest"/>
    <property type="match status" value="1"/>
</dbReference>
<comment type="subcellular location">
    <subcellularLocation>
        <location evidence="2">Membrane</location>
        <topology evidence="2">Single-pass membrane protein</topology>
    </subcellularLocation>
</comment>
<dbReference type="FunFam" id="1.20.1070.10:FF:000219">
    <property type="entry name" value="Opsin 5-like 2"/>
    <property type="match status" value="1"/>
</dbReference>
<keyword evidence="15" id="KW-0325">Glycoprotein</keyword>
<accession>A0A8X7XHU1</accession>
<dbReference type="GO" id="GO:0004930">
    <property type="term" value="F:G protein-coupled receptor activity"/>
    <property type="evidence" value="ECO:0007669"/>
    <property type="project" value="InterPro"/>
</dbReference>
<evidence type="ECO:0000256" key="14">
    <source>
        <dbReference type="ARBA" id="ARBA00023136"/>
    </source>
</evidence>
<feature type="transmembrane region" description="Helical" evidence="17">
    <location>
        <begin position="991"/>
        <end position="1013"/>
    </location>
</feature>
<feature type="region of interest" description="Disordered" evidence="16">
    <location>
        <begin position="191"/>
        <end position="215"/>
    </location>
</feature>
<dbReference type="GO" id="GO:0016787">
    <property type="term" value="F:hydrolase activity"/>
    <property type="evidence" value="ECO:0007669"/>
    <property type="project" value="UniProtKB-KW"/>
</dbReference>
<evidence type="ECO:0000256" key="16">
    <source>
        <dbReference type="SAM" id="MobiDB-lite"/>
    </source>
</evidence>
<dbReference type="InterPro" id="IPR002591">
    <property type="entry name" value="Phosphodiest/P_Trfase"/>
</dbReference>
<gene>
    <name evidence="19" type="primary">Enpp5</name>
    <name evidence="19" type="ORF">GTO96_0015769</name>
</gene>
<dbReference type="AlphaFoldDB" id="A0A8X7XHU1"/>
<keyword evidence="5" id="KW-0716">Sensory transduction</keyword>
<evidence type="ECO:0000256" key="10">
    <source>
        <dbReference type="ARBA" id="ARBA00022833"/>
    </source>
</evidence>
<keyword evidence="10" id="KW-0862">Zinc</keyword>
<evidence type="ECO:0000256" key="1">
    <source>
        <dbReference type="ARBA" id="ARBA00001947"/>
    </source>
</evidence>
<dbReference type="GO" id="GO:0016020">
    <property type="term" value="C:membrane"/>
    <property type="evidence" value="ECO:0007669"/>
    <property type="project" value="UniProtKB-SubCell"/>
</dbReference>
<evidence type="ECO:0000256" key="4">
    <source>
        <dbReference type="ARBA" id="ARBA00022543"/>
    </source>
</evidence>
<feature type="transmembrane region" description="Helical" evidence="17">
    <location>
        <begin position="945"/>
        <end position="970"/>
    </location>
</feature>
<evidence type="ECO:0000256" key="12">
    <source>
        <dbReference type="ARBA" id="ARBA00022989"/>
    </source>
</evidence>
<keyword evidence="11" id="KW-0681">Retinal protein</keyword>
<dbReference type="FunFam" id="3.30.1360.180:FF:000004">
    <property type="entry name" value="Ectonucleotide pyrophosphatase/phosphodiesterase family member 4"/>
    <property type="match status" value="1"/>
</dbReference>
<keyword evidence="14 17" id="KW-0472">Membrane</keyword>
<dbReference type="GO" id="GO:0046872">
    <property type="term" value="F:metal ion binding"/>
    <property type="evidence" value="ECO:0007669"/>
    <property type="project" value="UniProtKB-KW"/>
</dbReference>
<keyword evidence="8" id="KW-0732">Signal</keyword>
<dbReference type="InterPro" id="IPR027430">
    <property type="entry name" value="Retinal_BS"/>
</dbReference>
<feature type="transmembrane region" description="Helical" evidence="17">
    <location>
        <begin position="817"/>
        <end position="840"/>
    </location>
</feature>
<dbReference type="PANTHER" id="PTHR10151">
    <property type="entry name" value="ECTONUCLEOTIDE PYROPHOSPHATASE/PHOSPHODIESTERASE"/>
    <property type="match status" value="1"/>
</dbReference>
<feature type="transmembrane region" description="Helical" evidence="17">
    <location>
        <begin position="895"/>
        <end position="912"/>
    </location>
</feature>
<dbReference type="Pfam" id="PF00001">
    <property type="entry name" value="7tm_1"/>
    <property type="match status" value="1"/>
</dbReference>
<evidence type="ECO:0000256" key="7">
    <source>
        <dbReference type="ARBA" id="ARBA00022723"/>
    </source>
</evidence>
<dbReference type="GO" id="GO:0009881">
    <property type="term" value="F:photoreceptor activity"/>
    <property type="evidence" value="ECO:0007669"/>
    <property type="project" value="UniProtKB-KW"/>
</dbReference>
<feature type="domain" description="G-protein coupled receptors family 1 profile" evidence="18">
    <location>
        <begin position="795"/>
        <end position="1051"/>
    </location>
</feature>
<dbReference type="Gene3D" id="3.40.720.10">
    <property type="entry name" value="Alkaline Phosphatase, subunit A"/>
    <property type="match status" value="1"/>
</dbReference>
<evidence type="ECO:0000256" key="5">
    <source>
        <dbReference type="ARBA" id="ARBA00022606"/>
    </source>
</evidence>
<evidence type="ECO:0000256" key="9">
    <source>
        <dbReference type="ARBA" id="ARBA00022801"/>
    </source>
</evidence>
<dbReference type="CDD" id="cd15074">
    <property type="entry name" value="7tmA_Opsin5_neuropsin"/>
    <property type="match status" value="1"/>
</dbReference>
<keyword evidence="4" id="KW-0675">Receptor</keyword>